<dbReference type="EMBL" id="APMY01000130">
    <property type="protein sequence ID" value="EOM74566.1"/>
    <property type="molecule type" value="Genomic_DNA"/>
</dbReference>
<comment type="caution">
    <text evidence="2">The sequence shown here is derived from an EMBL/GenBank/DDBJ whole genome shotgun (WGS) entry which is preliminary data.</text>
</comment>
<organism evidence="2 3">
    <name type="scientific">Rhodococcus rhodnii LMG 5362</name>
    <dbReference type="NCBI Taxonomy" id="1273125"/>
    <lineage>
        <taxon>Bacteria</taxon>
        <taxon>Bacillati</taxon>
        <taxon>Actinomycetota</taxon>
        <taxon>Actinomycetes</taxon>
        <taxon>Mycobacteriales</taxon>
        <taxon>Nocardiaceae</taxon>
        <taxon>Rhodococcus</taxon>
    </lineage>
</organism>
<gene>
    <name evidence="2" type="ORF">Rrhod_4155</name>
</gene>
<reference evidence="2 3" key="1">
    <citation type="journal article" date="2013" name="Genome Announc.">
        <title>Draft Genome Sequence of Rhodococcus rhodnii Strain LMG5362, a Symbiont of Rhodnius prolixus (Hemiptera, Reduviidae, Triatominae), the Principle Vector of Trypanosoma cruzi.</title>
        <authorList>
            <person name="Pachebat J.A."/>
            <person name="van Keulen G."/>
            <person name="Whitten M.M."/>
            <person name="Girdwood S."/>
            <person name="Del Sol R."/>
            <person name="Dyson P.J."/>
            <person name="Facey P.D."/>
        </authorList>
    </citation>
    <scope>NUCLEOTIDE SEQUENCE [LARGE SCALE GENOMIC DNA]</scope>
    <source>
        <strain evidence="2 3">LMG 5362</strain>
    </source>
</reference>
<feature type="compositionally biased region" description="Basic and acidic residues" evidence="1">
    <location>
        <begin position="51"/>
        <end position="72"/>
    </location>
</feature>
<dbReference type="Proteomes" id="UP000013525">
    <property type="component" value="Unassembled WGS sequence"/>
</dbReference>
<evidence type="ECO:0008006" key="4">
    <source>
        <dbReference type="Google" id="ProtNLM"/>
    </source>
</evidence>
<dbReference type="AlphaFoldDB" id="R7WHH8"/>
<dbReference type="PATRIC" id="fig|1273125.3.peg.3949"/>
<name>R7WHH8_9NOCA</name>
<protein>
    <recommendedName>
        <fullName evidence="4">ANTAR domain-containing protein</fullName>
    </recommendedName>
</protein>
<sequence>MCPVEVSTVRARGSHRSPPSSAGFADAARFAVLRVLMNGIPRGMFPHAQRRQPEAHHMTLAPDRPDGVHDEPPGGSAPDAPVSVTARAVAILAAARRESADQAFDALLDLSIRHQVDLQRIGAALCALVEGRGAGTSRADRVVAGLWGSVVRRSR</sequence>
<evidence type="ECO:0000256" key="1">
    <source>
        <dbReference type="SAM" id="MobiDB-lite"/>
    </source>
</evidence>
<feature type="region of interest" description="Disordered" evidence="1">
    <location>
        <begin position="1"/>
        <end position="22"/>
    </location>
</feature>
<feature type="region of interest" description="Disordered" evidence="1">
    <location>
        <begin position="44"/>
        <end position="81"/>
    </location>
</feature>
<evidence type="ECO:0000313" key="3">
    <source>
        <dbReference type="Proteomes" id="UP000013525"/>
    </source>
</evidence>
<keyword evidence="3" id="KW-1185">Reference proteome</keyword>
<evidence type="ECO:0000313" key="2">
    <source>
        <dbReference type="EMBL" id="EOM74566.1"/>
    </source>
</evidence>
<accession>R7WHH8</accession>
<proteinExistence type="predicted"/>